<dbReference type="SUPFAM" id="SSF48371">
    <property type="entry name" value="ARM repeat"/>
    <property type="match status" value="1"/>
</dbReference>
<dbReference type="PROSITE" id="PS50303">
    <property type="entry name" value="PUM_HD"/>
    <property type="match status" value="1"/>
</dbReference>
<proteinExistence type="predicted"/>
<dbReference type="GO" id="GO:0005737">
    <property type="term" value="C:cytoplasm"/>
    <property type="evidence" value="ECO:0007669"/>
    <property type="project" value="TreeGrafter"/>
</dbReference>
<dbReference type="InterPro" id="IPR001313">
    <property type="entry name" value="Pumilio_RNA-bd_rpt"/>
</dbReference>
<dbReference type="PANTHER" id="PTHR12537:SF63">
    <property type="entry name" value="PUMILIO HOMOLOG 15"/>
    <property type="match status" value="1"/>
</dbReference>
<evidence type="ECO:0000259" key="4">
    <source>
        <dbReference type="PROSITE" id="PS50303"/>
    </source>
</evidence>
<dbReference type="GO" id="GO:0006417">
    <property type="term" value="P:regulation of translation"/>
    <property type="evidence" value="ECO:0007669"/>
    <property type="project" value="UniProtKB-KW"/>
</dbReference>
<feature type="domain" description="PUM-HD" evidence="4">
    <location>
        <begin position="1"/>
        <end position="99"/>
    </location>
</feature>
<evidence type="ECO:0000313" key="5">
    <source>
        <dbReference type="EMBL" id="GFS44189.1"/>
    </source>
</evidence>
<protein>
    <recommendedName>
        <fullName evidence="4">PUM-HD domain-containing protein</fullName>
    </recommendedName>
</protein>
<keyword evidence="1" id="KW-0677">Repeat</keyword>
<dbReference type="EMBL" id="BJWL01000433">
    <property type="protein sequence ID" value="GFS44189.1"/>
    <property type="molecule type" value="Genomic_DNA"/>
</dbReference>
<evidence type="ECO:0000256" key="2">
    <source>
        <dbReference type="ARBA" id="ARBA00022845"/>
    </source>
</evidence>
<dbReference type="GO" id="GO:0003729">
    <property type="term" value="F:mRNA binding"/>
    <property type="evidence" value="ECO:0007669"/>
    <property type="project" value="TreeGrafter"/>
</dbReference>
<dbReference type="Proteomes" id="UP000585474">
    <property type="component" value="Unassembled WGS sequence"/>
</dbReference>
<dbReference type="Gene3D" id="1.25.10.10">
    <property type="entry name" value="Leucine-rich Repeat Variant"/>
    <property type="match status" value="1"/>
</dbReference>
<accession>A0A7J0DWN7</accession>
<sequence length="99" mass="11105">MTRTRFQFISSCLNPHGTRAVQKLFEYITTQQQIFMVLSALNSGAVALATDLNGHHVIQHCLIRFSNEDNKASSVPLGSMSIFSYELILTDEIECNLNL</sequence>
<dbReference type="SMART" id="SM00025">
    <property type="entry name" value="Pumilio"/>
    <property type="match status" value="2"/>
</dbReference>
<comment type="caution">
    <text evidence="5">The sequence shown here is derived from an EMBL/GenBank/DDBJ whole genome shotgun (WGS) entry which is preliminary data.</text>
</comment>
<dbReference type="OrthoDB" id="668540at2759"/>
<name>A0A7J0DWN7_9ERIC</name>
<dbReference type="Pfam" id="PF00806">
    <property type="entry name" value="PUF"/>
    <property type="match status" value="2"/>
</dbReference>
<dbReference type="InterPro" id="IPR033133">
    <property type="entry name" value="PUM-HD"/>
</dbReference>
<dbReference type="PANTHER" id="PTHR12537">
    <property type="entry name" value="RNA BINDING PROTEIN PUMILIO-RELATED"/>
    <property type="match status" value="1"/>
</dbReference>
<reference evidence="6" key="1">
    <citation type="submission" date="2019-07" db="EMBL/GenBank/DDBJ databases">
        <title>De Novo Assembly of kiwifruit Actinidia rufa.</title>
        <authorList>
            <person name="Sugita-Konishi S."/>
            <person name="Sato K."/>
            <person name="Mori E."/>
            <person name="Abe Y."/>
            <person name="Kisaki G."/>
            <person name="Hamano K."/>
            <person name="Suezawa K."/>
            <person name="Otani M."/>
            <person name="Fukuda T."/>
            <person name="Manabe T."/>
            <person name="Gomi K."/>
            <person name="Tabuchi M."/>
            <person name="Akimitsu K."/>
            <person name="Kataoka I."/>
        </authorList>
    </citation>
    <scope>NUCLEOTIDE SEQUENCE [LARGE SCALE GENOMIC DNA]</scope>
    <source>
        <strain evidence="6">cv. Fuchu</strain>
    </source>
</reference>
<dbReference type="InterPro" id="IPR016024">
    <property type="entry name" value="ARM-type_fold"/>
</dbReference>
<evidence type="ECO:0000313" key="6">
    <source>
        <dbReference type="Proteomes" id="UP000585474"/>
    </source>
</evidence>
<keyword evidence="3" id="KW-0694">RNA-binding</keyword>
<dbReference type="AlphaFoldDB" id="A0A7J0DWN7"/>
<keyword evidence="2" id="KW-0810">Translation regulation</keyword>
<keyword evidence="6" id="KW-1185">Reference proteome</keyword>
<gene>
    <name evidence="5" type="ORF">Acr_00g0089060</name>
</gene>
<evidence type="ECO:0000256" key="3">
    <source>
        <dbReference type="ARBA" id="ARBA00022884"/>
    </source>
</evidence>
<dbReference type="InterPro" id="IPR011989">
    <property type="entry name" value="ARM-like"/>
</dbReference>
<evidence type="ECO:0000256" key="1">
    <source>
        <dbReference type="ARBA" id="ARBA00022737"/>
    </source>
</evidence>
<organism evidence="5 6">
    <name type="scientific">Actinidia rufa</name>
    <dbReference type="NCBI Taxonomy" id="165716"/>
    <lineage>
        <taxon>Eukaryota</taxon>
        <taxon>Viridiplantae</taxon>
        <taxon>Streptophyta</taxon>
        <taxon>Embryophyta</taxon>
        <taxon>Tracheophyta</taxon>
        <taxon>Spermatophyta</taxon>
        <taxon>Magnoliopsida</taxon>
        <taxon>eudicotyledons</taxon>
        <taxon>Gunneridae</taxon>
        <taxon>Pentapetalae</taxon>
        <taxon>asterids</taxon>
        <taxon>Ericales</taxon>
        <taxon>Actinidiaceae</taxon>
        <taxon>Actinidia</taxon>
    </lineage>
</organism>